<comment type="subcellular location">
    <subcellularLocation>
        <location evidence="1">Membrane</location>
        <topology evidence="1">Single-pass membrane protein</topology>
    </subcellularLocation>
</comment>
<accession>A0A8S1EY72</accession>
<evidence type="ECO:0000256" key="4">
    <source>
        <dbReference type="ARBA" id="ARBA00022679"/>
    </source>
</evidence>
<dbReference type="PANTHER" id="PTHR24361:SF824">
    <property type="entry name" value="SERINE_THREONINE-PROTEIN KINASE NEK6"/>
    <property type="match status" value="1"/>
</dbReference>
<comment type="similarity">
    <text evidence="2">Belongs to the glycosyltransferase 92 family.</text>
</comment>
<dbReference type="Gene3D" id="1.10.510.10">
    <property type="entry name" value="Transferase(Phosphotransferase) domain 1"/>
    <property type="match status" value="1"/>
</dbReference>
<reference evidence="8 9" key="1">
    <citation type="submission" date="2020-04" db="EMBL/GenBank/DDBJ databases">
        <authorList>
            <person name="Laetsch R D."/>
            <person name="Stevens L."/>
            <person name="Kumar S."/>
            <person name="Blaxter L. M."/>
        </authorList>
    </citation>
    <scope>NUCLEOTIDE SEQUENCE [LARGE SCALE GENOMIC DNA]</scope>
</reference>
<dbReference type="PROSITE" id="PS50011">
    <property type="entry name" value="PROTEIN_KINASE_DOM"/>
    <property type="match status" value="1"/>
</dbReference>
<comment type="caution">
    <text evidence="8">The sequence shown here is derived from an EMBL/GenBank/DDBJ whole genome shotgun (WGS) entry which is preliminary data.</text>
</comment>
<feature type="transmembrane region" description="Helical" evidence="6">
    <location>
        <begin position="475"/>
        <end position="496"/>
    </location>
</feature>
<evidence type="ECO:0000256" key="1">
    <source>
        <dbReference type="ARBA" id="ARBA00004167"/>
    </source>
</evidence>
<dbReference type="OrthoDB" id="2526284at2759"/>
<evidence type="ECO:0000256" key="2">
    <source>
        <dbReference type="ARBA" id="ARBA00007647"/>
    </source>
</evidence>
<gene>
    <name evidence="8" type="ORF">CBOVIS_LOCUS8458</name>
</gene>
<protein>
    <recommendedName>
        <fullName evidence="7">Protein kinase domain-containing protein</fullName>
    </recommendedName>
</protein>
<dbReference type="InterPro" id="IPR008166">
    <property type="entry name" value="Glyco_transf_92"/>
</dbReference>
<evidence type="ECO:0000313" key="8">
    <source>
        <dbReference type="EMBL" id="CAB3406379.1"/>
    </source>
</evidence>
<dbReference type="SUPFAM" id="SSF56112">
    <property type="entry name" value="Protein kinase-like (PK-like)"/>
    <property type="match status" value="1"/>
</dbReference>
<keyword evidence="9" id="KW-1185">Reference proteome</keyword>
<keyword evidence="4" id="KW-0808">Transferase</keyword>
<keyword evidence="6" id="KW-1133">Transmembrane helix</keyword>
<dbReference type="GO" id="GO:0004672">
    <property type="term" value="F:protein kinase activity"/>
    <property type="evidence" value="ECO:0007669"/>
    <property type="project" value="InterPro"/>
</dbReference>
<proteinExistence type="inferred from homology"/>
<keyword evidence="5 6" id="KW-0472">Membrane</keyword>
<feature type="transmembrane region" description="Helical" evidence="6">
    <location>
        <begin position="341"/>
        <end position="361"/>
    </location>
</feature>
<dbReference type="Proteomes" id="UP000494206">
    <property type="component" value="Unassembled WGS sequence"/>
</dbReference>
<organism evidence="8 9">
    <name type="scientific">Caenorhabditis bovis</name>
    <dbReference type="NCBI Taxonomy" id="2654633"/>
    <lineage>
        <taxon>Eukaryota</taxon>
        <taxon>Metazoa</taxon>
        <taxon>Ecdysozoa</taxon>
        <taxon>Nematoda</taxon>
        <taxon>Chromadorea</taxon>
        <taxon>Rhabditida</taxon>
        <taxon>Rhabditina</taxon>
        <taxon>Rhabditomorpha</taxon>
        <taxon>Rhabditoidea</taxon>
        <taxon>Rhabditidae</taxon>
        <taxon>Peloderinae</taxon>
        <taxon>Caenorhabditis</taxon>
    </lineage>
</organism>
<dbReference type="InterPro" id="IPR011009">
    <property type="entry name" value="Kinase-like_dom_sf"/>
</dbReference>
<dbReference type="GO" id="GO:0005737">
    <property type="term" value="C:cytoplasm"/>
    <property type="evidence" value="ECO:0007669"/>
    <property type="project" value="TreeGrafter"/>
</dbReference>
<name>A0A8S1EY72_9PELO</name>
<feature type="transmembrane region" description="Helical" evidence="6">
    <location>
        <begin position="305"/>
        <end position="329"/>
    </location>
</feature>
<dbReference type="InterPro" id="IPR053235">
    <property type="entry name" value="Ser_Thr_kinase"/>
</dbReference>
<keyword evidence="6" id="KW-0812">Transmembrane</keyword>
<dbReference type="AlphaFoldDB" id="A0A8S1EY72"/>
<evidence type="ECO:0000256" key="3">
    <source>
        <dbReference type="ARBA" id="ARBA00022676"/>
    </source>
</evidence>
<keyword evidence="3" id="KW-0328">Glycosyltransferase</keyword>
<evidence type="ECO:0000256" key="5">
    <source>
        <dbReference type="ARBA" id="ARBA00023136"/>
    </source>
</evidence>
<evidence type="ECO:0000259" key="7">
    <source>
        <dbReference type="PROSITE" id="PS50011"/>
    </source>
</evidence>
<dbReference type="Pfam" id="PF01697">
    <property type="entry name" value="Glyco_transf_92"/>
    <property type="match status" value="1"/>
</dbReference>
<dbReference type="EMBL" id="CADEPM010000005">
    <property type="protein sequence ID" value="CAB3406379.1"/>
    <property type="molecule type" value="Genomic_DNA"/>
</dbReference>
<dbReference type="PANTHER" id="PTHR24361">
    <property type="entry name" value="MITOGEN-ACTIVATED KINASE KINASE KINASE"/>
    <property type="match status" value="1"/>
</dbReference>
<dbReference type="GO" id="GO:0016020">
    <property type="term" value="C:membrane"/>
    <property type="evidence" value="ECO:0007669"/>
    <property type="project" value="UniProtKB-SubCell"/>
</dbReference>
<evidence type="ECO:0000256" key="6">
    <source>
        <dbReference type="SAM" id="Phobius"/>
    </source>
</evidence>
<dbReference type="GO" id="GO:0005524">
    <property type="term" value="F:ATP binding"/>
    <property type="evidence" value="ECO:0007669"/>
    <property type="project" value="InterPro"/>
</dbReference>
<dbReference type="InterPro" id="IPR000719">
    <property type="entry name" value="Prot_kinase_dom"/>
</dbReference>
<dbReference type="GO" id="GO:0016757">
    <property type="term" value="F:glycosyltransferase activity"/>
    <property type="evidence" value="ECO:0007669"/>
    <property type="project" value="UniProtKB-KW"/>
</dbReference>
<dbReference type="Pfam" id="PF00069">
    <property type="entry name" value="Pkinase"/>
    <property type="match status" value="1"/>
</dbReference>
<sequence length="1024" mass="117135">MAYYTVVEWSFDRKTPDDEQQIRDELEKLCELRHKRLARIYGFHWRDDQLLIFRTHVPTGTIADHLRKGALNELVAFRYTLQVLDALNYLHEQGIVHGKVTTSNMLITLSNDILLADMLVKQLPCVQKRQALLSSPPEAFGVFDDFPKLTPASDVWAAGCALVTMLTRSAPFSDHFLHFHGDKLHRELIRHWRKNQLAFTSVALLPNAGRDVSELVDTIFEIDADRRPPASHLIATFGHRCRTSSLLNFQRINVEEVEMVEDVLVEKSPEVPVVPREGLIAFIRWILSRILIFSILLVKWIAMVFCAALSLALVAGTVFLSIFVIYNGIEMVCRCRLNEGFIVLIALILLPIIILLTTLCCNNSLEKYHHDVLSGKVERSWFVAKTPEKDIAFFGYLMIKGKPREATRKMGVSTGIAQLMGKTDFLSGCRGSGSGSIGDRIARYPQVSSSSSVDCFSPLRTHAHDWHAMRRNRKVLVAIAVALIILTILVLVFNSFSTSADSNEHEISVGMRPNASEVRLKRDLSLKEAWMKRKSSSPPTSLAGIYVRDAYRVADDEIRIIYLENHDNRISLKAEIPGGGWQPIEWFCFNATCMDYLFCTMATRIGIVRLPPTTPSMSTVHVSVELSDEYTPIAVNDVRPKPSAAYEHLVGVCVQPIFFFTDWTIIIQFFESWLAQGATKFYFYVHSYTRQTKAVLDFYAKTLGDRLELIEWSDLPVHARERGDYFKDPNARVFRHAATAFMHDCLLRARSHVKFISNTDLDDLPLAANLNISTTLEAAAKRHPKAAQFKIDWILTHQPQNWDAISRPADVQFELNLAKVLKIEHIRWDYRVSKKIFHRPERVGSISPINYDNCLQVIHFDMHSVYRNEVSEDDTQYTTVEMFDSPHLLFLHLRRFERRLLNPPAVEYNNSFDYSLLHRLNQRMHDNYAKRLEASKQFEGQKLAPWALEARETMRNLEQCRREAFGTTLDDKNEMCQQSSAGCEGMLTAGIQFIKAPLTWSNLAHKALFNDYVQKTRKTGFLGF</sequence>
<feature type="transmembrane region" description="Helical" evidence="6">
    <location>
        <begin position="278"/>
        <end position="298"/>
    </location>
</feature>
<evidence type="ECO:0000313" key="9">
    <source>
        <dbReference type="Proteomes" id="UP000494206"/>
    </source>
</evidence>
<feature type="domain" description="Protein kinase" evidence="7">
    <location>
        <begin position="1"/>
        <end position="242"/>
    </location>
</feature>